<reference evidence="1 2" key="1">
    <citation type="submission" date="2015-09" db="EMBL/GenBank/DDBJ databases">
        <authorList>
            <consortium name="Pathogen Informatics"/>
        </authorList>
    </citation>
    <scope>NUCLEOTIDE SEQUENCE [LARGE SCALE GENOMIC DNA]</scope>
    <source>
        <strain evidence="1 2">2789STDY5834898</strain>
    </source>
</reference>
<evidence type="ECO:0000313" key="2">
    <source>
        <dbReference type="Proteomes" id="UP000095766"/>
    </source>
</evidence>
<gene>
    <name evidence="1" type="ORF">ERS852510_01638</name>
</gene>
<proteinExistence type="predicted"/>
<dbReference type="Proteomes" id="UP000095766">
    <property type="component" value="Unassembled WGS sequence"/>
</dbReference>
<organism evidence="1 2">
    <name type="scientific">Bacteroides uniformis</name>
    <dbReference type="NCBI Taxonomy" id="820"/>
    <lineage>
        <taxon>Bacteria</taxon>
        <taxon>Pseudomonadati</taxon>
        <taxon>Bacteroidota</taxon>
        <taxon>Bacteroidia</taxon>
        <taxon>Bacteroidales</taxon>
        <taxon>Bacteroidaceae</taxon>
        <taxon>Bacteroides</taxon>
    </lineage>
</organism>
<evidence type="ECO:0000313" key="1">
    <source>
        <dbReference type="EMBL" id="CUP49100.1"/>
    </source>
</evidence>
<protein>
    <submittedName>
        <fullName evidence="1">Uncharacterized protein</fullName>
    </submittedName>
</protein>
<sequence>MNSIGNRFRIPTNDNICCVFNNIGCMFCSPWLNSNNRFAIFLSHLNFFINPFAISCINSCKNDNTTASLYLRLYCIRQLFVRAICVNRIIFRNRMVVKGNTFLT</sequence>
<dbReference type="EMBL" id="CZAO01000007">
    <property type="protein sequence ID" value="CUP49100.1"/>
    <property type="molecule type" value="Genomic_DNA"/>
</dbReference>
<accession>A0A174NRB9</accession>
<name>A0A174NRB9_BACUN</name>
<dbReference type="AlphaFoldDB" id="A0A174NRB9"/>